<feature type="domain" description="Ig-like" evidence="6">
    <location>
        <begin position="112"/>
        <end position="214"/>
    </location>
</feature>
<feature type="compositionally biased region" description="Low complexity" evidence="4">
    <location>
        <begin position="271"/>
        <end position="280"/>
    </location>
</feature>
<feature type="domain" description="Ig-like" evidence="6">
    <location>
        <begin position="417"/>
        <end position="504"/>
    </location>
</feature>
<evidence type="ECO:0000256" key="2">
    <source>
        <dbReference type="ARBA" id="ARBA00023136"/>
    </source>
</evidence>
<feature type="domain" description="Fibronectin type-III" evidence="7">
    <location>
        <begin position="514"/>
        <end position="610"/>
    </location>
</feature>
<dbReference type="SMART" id="SM00409">
    <property type="entry name" value="IG"/>
    <property type="match status" value="5"/>
</dbReference>
<evidence type="ECO:0000256" key="5">
    <source>
        <dbReference type="SAM" id="Phobius"/>
    </source>
</evidence>
<dbReference type="InterPro" id="IPR036179">
    <property type="entry name" value="Ig-like_dom_sf"/>
</dbReference>
<evidence type="ECO:0000256" key="4">
    <source>
        <dbReference type="SAM" id="MobiDB-lite"/>
    </source>
</evidence>
<dbReference type="InterPro" id="IPR003598">
    <property type="entry name" value="Ig_sub2"/>
</dbReference>
<comment type="caution">
    <text evidence="8">The sequence shown here is derived from an EMBL/GenBank/DDBJ whole genome shotgun (WGS) entry which is preliminary data.</text>
</comment>
<dbReference type="EMBL" id="CADEPI010000018">
    <property type="protein sequence ID" value="CAB3364968.1"/>
    <property type="molecule type" value="Genomic_DNA"/>
</dbReference>
<evidence type="ECO:0000256" key="3">
    <source>
        <dbReference type="ARBA" id="ARBA00023157"/>
    </source>
</evidence>
<keyword evidence="3" id="KW-1015">Disulfide bond</keyword>
<dbReference type="Pfam" id="PF08205">
    <property type="entry name" value="C2-set_2"/>
    <property type="match status" value="2"/>
</dbReference>
<reference evidence="8 9" key="1">
    <citation type="submission" date="2020-04" db="EMBL/GenBank/DDBJ databases">
        <authorList>
            <person name="Alioto T."/>
            <person name="Alioto T."/>
            <person name="Gomez Garrido J."/>
        </authorList>
    </citation>
    <scope>NUCLEOTIDE SEQUENCE [LARGE SCALE GENOMIC DNA]</scope>
</reference>
<dbReference type="GO" id="GO:0016020">
    <property type="term" value="C:membrane"/>
    <property type="evidence" value="ECO:0007669"/>
    <property type="project" value="UniProtKB-SubCell"/>
</dbReference>
<dbReference type="InterPro" id="IPR003961">
    <property type="entry name" value="FN3_dom"/>
</dbReference>
<dbReference type="CDD" id="cd00096">
    <property type="entry name" value="Ig"/>
    <property type="match status" value="1"/>
</dbReference>
<evidence type="ECO:0000256" key="1">
    <source>
        <dbReference type="ARBA" id="ARBA00004167"/>
    </source>
</evidence>
<organism evidence="8 9">
    <name type="scientific">Cloeon dipterum</name>
    <dbReference type="NCBI Taxonomy" id="197152"/>
    <lineage>
        <taxon>Eukaryota</taxon>
        <taxon>Metazoa</taxon>
        <taxon>Ecdysozoa</taxon>
        <taxon>Arthropoda</taxon>
        <taxon>Hexapoda</taxon>
        <taxon>Insecta</taxon>
        <taxon>Pterygota</taxon>
        <taxon>Palaeoptera</taxon>
        <taxon>Ephemeroptera</taxon>
        <taxon>Pisciforma</taxon>
        <taxon>Baetidae</taxon>
        <taxon>Cloeon</taxon>
    </lineage>
</organism>
<dbReference type="CDD" id="cd00063">
    <property type="entry name" value="FN3"/>
    <property type="match status" value="1"/>
</dbReference>
<evidence type="ECO:0000313" key="8">
    <source>
        <dbReference type="EMBL" id="CAB3364968.1"/>
    </source>
</evidence>
<keyword evidence="9" id="KW-1185">Reference proteome</keyword>
<sequence length="861" mass="93336">MVAIAGEATYMPCDITTPEPMDAVVLVLWYREDLGTPIYSVDGRDKNFSQAERWSAENVFGSRAYFISDRNPAELGIDSVKVTDAGTYRCRVDFKVAQTRNSKVNLTIIVPPQRIVITDEVGTERVSVVGPYVEGSKLILRCDVFGGQPVPKVRWLRNDVVVQSSSPRRKKQSPGGVVSAEILIDQLDRKDVHSELTCQAINNNKTAPLSASVHVDMNFRPLNVLILGANQPLSAGRRYDLLCQSSGSRPPATITWWRNGQRLTKSKETTSNDGNTTTSTLSFTPSKEDEGHYLSCRAENPHLSADALEDGWKLEILYIPEATIHLGTSLSPDNIREGTDVYFDCRVNARPAAYKVEWRHNGKPLNHNTAAGVIVSNQSLVLQKVGRNSAGNYSCVGFNTEGDGESDAFFLDVLYAPTCRPSQPRVHGVAKQERARIQCNVDANPVDLKFRWTFNNSADSVDVASAQMTHSGTQSWLTYTPMTELDYGSLLCWASNKVGSQRLPCVFHIIAAGRPDQVHNCSVLNSSTHSFSVSCTEGFNGGLPQSFLLEVRETATQELAANATAPNSPKFMLGGLKPGTSYRAFVFSVNAKGKSEPVVLHANTLRLPEKQLTTSESDRPRSGLKLTPTMSVLVGVAAALLVVALVACAVLRSQCPSRDRPKNRANQQGGVDGGSCSIGLGLLEKTGSSTPTTLKLEPLAAMGAVSDCSPPDGADEKDPDIIPQPCIDPDEVAFMRHRQLVSTIDTTPPHGRSSHIPPPGQFAGYCTLRNGGLGLRDLNTMVEMQPTGYSQCTLPRPHHSPWGGPPGPSVQLGPPMVQYGSRYAPPPVVPPSAKAELTPVPSQFEDDLSEAPLVTKRESTV</sequence>
<evidence type="ECO:0000313" key="9">
    <source>
        <dbReference type="Proteomes" id="UP000494165"/>
    </source>
</evidence>
<feature type="region of interest" description="Disordered" evidence="4">
    <location>
        <begin position="813"/>
        <end position="861"/>
    </location>
</feature>
<feature type="domain" description="Ig-like" evidence="6">
    <location>
        <begin position="221"/>
        <end position="315"/>
    </location>
</feature>
<name>A0A8S1C249_9INSE</name>
<feature type="transmembrane region" description="Helical" evidence="5">
    <location>
        <begin position="630"/>
        <end position="651"/>
    </location>
</feature>
<dbReference type="Pfam" id="PF13927">
    <property type="entry name" value="Ig_3"/>
    <property type="match status" value="2"/>
</dbReference>
<feature type="domain" description="Ig-like" evidence="6">
    <location>
        <begin position="320"/>
        <end position="395"/>
    </location>
</feature>
<dbReference type="PANTHER" id="PTHR23278:SF25">
    <property type="entry name" value="GH14967P"/>
    <property type="match status" value="1"/>
</dbReference>
<dbReference type="InterPro" id="IPR013162">
    <property type="entry name" value="CD80_C2-set"/>
</dbReference>
<evidence type="ECO:0000259" key="6">
    <source>
        <dbReference type="PROSITE" id="PS50835"/>
    </source>
</evidence>
<dbReference type="InterPro" id="IPR007110">
    <property type="entry name" value="Ig-like_dom"/>
</dbReference>
<dbReference type="SUPFAM" id="SSF49265">
    <property type="entry name" value="Fibronectin type III"/>
    <property type="match status" value="1"/>
</dbReference>
<gene>
    <name evidence="8" type="ORF">CLODIP_2_CD12437</name>
</gene>
<feature type="domain" description="Ig-like" evidence="6">
    <location>
        <begin position="1"/>
        <end position="107"/>
    </location>
</feature>
<dbReference type="PROSITE" id="PS50853">
    <property type="entry name" value="FN3"/>
    <property type="match status" value="1"/>
</dbReference>
<dbReference type="SUPFAM" id="SSF48726">
    <property type="entry name" value="Immunoglobulin"/>
    <property type="match status" value="5"/>
</dbReference>
<dbReference type="OrthoDB" id="10006996at2759"/>
<keyword evidence="5" id="KW-1133">Transmembrane helix</keyword>
<dbReference type="Proteomes" id="UP000494165">
    <property type="component" value="Unassembled WGS sequence"/>
</dbReference>
<feature type="region of interest" description="Disordered" evidence="4">
    <location>
        <begin position="265"/>
        <end position="287"/>
    </location>
</feature>
<dbReference type="InterPro" id="IPR013783">
    <property type="entry name" value="Ig-like_fold"/>
</dbReference>
<evidence type="ECO:0008006" key="10">
    <source>
        <dbReference type="Google" id="ProtNLM"/>
    </source>
</evidence>
<dbReference type="SMART" id="SM00060">
    <property type="entry name" value="FN3"/>
    <property type="match status" value="1"/>
</dbReference>
<accession>A0A8S1C249</accession>
<dbReference type="AlphaFoldDB" id="A0A8S1C249"/>
<evidence type="ECO:0000259" key="7">
    <source>
        <dbReference type="PROSITE" id="PS50853"/>
    </source>
</evidence>
<dbReference type="InterPro" id="IPR036116">
    <property type="entry name" value="FN3_sf"/>
</dbReference>
<dbReference type="PANTHER" id="PTHR23278">
    <property type="entry name" value="SIDESTEP PROTEIN"/>
    <property type="match status" value="1"/>
</dbReference>
<dbReference type="PROSITE" id="PS50835">
    <property type="entry name" value="IG_LIKE"/>
    <property type="match status" value="5"/>
</dbReference>
<dbReference type="InterPro" id="IPR003599">
    <property type="entry name" value="Ig_sub"/>
</dbReference>
<dbReference type="Gene3D" id="2.60.40.10">
    <property type="entry name" value="Immunoglobulins"/>
    <property type="match status" value="6"/>
</dbReference>
<comment type="subcellular location">
    <subcellularLocation>
        <location evidence="1">Membrane</location>
        <topology evidence="1">Single-pass membrane protein</topology>
    </subcellularLocation>
</comment>
<proteinExistence type="predicted"/>
<protein>
    <recommendedName>
        <fullName evidence="10">Nephrin</fullName>
    </recommendedName>
</protein>
<keyword evidence="2 5" id="KW-0472">Membrane</keyword>
<keyword evidence="5" id="KW-0812">Transmembrane</keyword>
<dbReference type="SMART" id="SM00408">
    <property type="entry name" value="IGc2"/>
    <property type="match status" value="4"/>
</dbReference>